<reference evidence="1" key="2">
    <citation type="journal article" date="2022" name="New Phytol.">
        <title>Evolutionary transition to the ectomycorrhizal habit in the genomes of a hyperdiverse lineage of mushroom-forming fungi.</title>
        <authorList>
            <person name="Looney B."/>
            <person name="Miyauchi S."/>
            <person name="Morin E."/>
            <person name="Drula E."/>
            <person name="Courty P.E."/>
            <person name="Kohler A."/>
            <person name="Kuo A."/>
            <person name="LaButti K."/>
            <person name="Pangilinan J."/>
            <person name="Lipzen A."/>
            <person name="Riley R."/>
            <person name="Andreopoulos W."/>
            <person name="He G."/>
            <person name="Johnson J."/>
            <person name="Nolan M."/>
            <person name="Tritt A."/>
            <person name="Barry K.W."/>
            <person name="Grigoriev I.V."/>
            <person name="Nagy L.G."/>
            <person name="Hibbett D."/>
            <person name="Henrissat B."/>
            <person name="Matheny P.B."/>
            <person name="Labbe J."/>
            <person name="Martin F.M."/>
        </authorList>
    </citation>
    <scope>NUCLEOTIDE SEQUENCE</scope>
    <source>
        <strain evidence="1">HHB10654</strain>
    </source>
</reference>
<evidence type="ECO:0000313" key="1">
    <source>
        <dbReference type="EMBL" id="KAI0068899.1"/>
    </source>
</evidence>
<sequence length="191" mass="21245">MDDDYYSIESILAENQKIQCTFKVDIPDMGHLDGGNERDIKAQSKIQLPLWIAYILIYSDYADFTIPSPFSARVKNALNAEAKSVRLSSLVGAGGLWYGFGKIVMRLLDDAPANEMSEILTKTFRDRLVEVIDQAQHFAALGPAGGGGQSGDQALMFREGLDGTERELFALAQESAKRTKQWYESSEKGRR</sequence>
<dbReference type="Proteomes" id="UP000814140">
    <property type="component" value="Unassembled WGS sequence"/>
</dbReference>
<name>A0ACB8TKB2_9AGAM</name>
<gene>
    <name evidence="1" type="ORF">BV25DRAFT_1986456</name>
</gene>
<keyword evidence="2" id="KW-1185">Reference proteome</keyword>
<proteinExistence type="predicted"/>
<protein>
    <submittedName>
        <fullName evidence="1">GINS complex Psf3 component</fullName>
    </submittedName>
</protein>
<dbReference type="EMBL" id="MU277187">
    <property type="protein sequence ID" value="KAI0068899.1"/>
    <property type="molecule type" value="Genomic_DNA"/>
</dbReference>
<reference evidence="1" key="1">
    <citation type="submission" date="2021-03" db="EMBL/GenBank/DDBJ databases">
        <authorList>
            <consortium name="DOE Joint Genome Institute"/>
            <person name="Ahrendt S."/>
            <person name="Looney B.P."/>
            <person name="Miyauchi S."/>
            <person name="Morin E."/>
            <person name="Drula E."/>
            <person name="Courty P.E."/>
            <person name="Chicoki N."/>
            <person name="Fauchery L."/>
            <person name="Kohler A."/>
            <person name="Kuo A."/>
            <person name="Labutti K."/>
            <person name="Pangilinan J."/>
            <person name="Lipzen A."/>
            <person name="Riley R."/>
            <person name="Andreopoulos W."/>
            <person name="He G."/>
            <person name="Johnson J."/>
            <person name="Barry K.W."/>
            <person name="Grigoriev I.V."/>
            <person name="Nagy L."/>
            <person name="Hibbett D."/>
            <person name="Henrissat B."/>
            <person name="Matheny P.B."/>
            <person name="Labbe J."/>
            <person name="Martin F."/>
        </authorList>
    </citation>
    <scope>NUCLEOTIDE SEQUENCE</scope>
    <source>
        <strain evidence="1">HHB10654</strain>
    </source>
</reference>
<evidence type="ECO:0000313" key="2">
    <source>
        <dbReference type="Proteomes" id="UP000814140"/>
    </source>
</evidence>
<comment type="caution">
    <text evidence="1">The sequence shown here is derived from an EMBL/GenBank/DDBJ whole genome shotgun (WGS) entry which is preliminary data.</text>
</comment>
<accession>A0ACB8TKB2</accession>
<organism evidence="1 2">
    <name type="scientific">Artomyces pyxidatus</name>
    <dbReference type="NCBI Taxonomy" id="48021"/>
    <lineage>
        <taxon>Eukaryota</taxon>
        <taxon>Fungi</taxon>
        <taxon>Dikarya</taxon>
        <taxon>Basidiomycota</taxon>
        <taxon>Agaricomycotina</taxon>
        <taxon>Agaricomycetes</taxon>
        <taxon>Russulales</taxon>
        <taxon>Auriscalpiaceae</taxon>
        <taxon>Artomyces</taxon>
    </lineage>
</organism>